<dbReference type="Proteomes" id="UP000288716">
    <property type="component" value="Unassembled WGS sequence"/>
</dbReference>
<dbReference type="VEuPathDB" id="VectorBase:LDEU014540"/>
<dbReference type="OrthoDB" id="6507574at2759"/>
<evidence type="ECO:0000313" key="2">
    <source>
        <dbReference type="Proteomes" id="UP000288716"/>
    </source>
</evidence>
<gene>
    <name evidence="1" type="ORF">B4U80_15089</name>
</gene>
<dbReference type="SUPFAM" id="SSF56801">
    <property type="entry name" value="Acetyl-CoA synthetase-like"/>
    <property type="match status" value="1"/>
</dbReference>
<evidence type="ECO:0000313" key="1">
    <source>
        <dbReference type="EMBL" id="RWR99742.1"/>
    </source>
</evidence>
<name>A0A443Q9P5_9ACAR</name>
<dbReference type="Gene3D" id="2.30.38.10">
    <property type="entry name" value="Luciferase, Domain 3"/>
    <property type="match status" value="1"/>
</dbReference>
<accession>A0A443Q9P5</accession>
<keyword evidence="2" id="KW-1185">Reference proteome</keyword>
<dbReference type="EMBL" id="NCKV01062329">
    <property type="protein sequence ID" value="RWR99742.1"/>
    <property type="molecule type" value="Genomic_DNA"/>
</dbReference>
<sequence length="43" mass="5019">GPFSFKGYYKKEQLSKELIDSDGFIKTGDIGFFDENETFYINE</sequence>
<protein>
    <submittedName>
        <fullName evidence="1">Fatty acyl CoA synthetase 3-like protein</fullName>
    </submittedName>
</protein>
<organism evidence="1 2">
    <name type="scientific">Leptotrombidium deliense</name>
    <dbReference type="NCBI Taxonomy" id="299467"/>
    <lineage>
        <taxon>Eukaryota</taxon>
        <taxon>Metazoa</taxon>
        <taxon>Ecdysozoa</taxon>
        <taxon>Arthropoda</taxon>
        <taxon>Chelicerata</taxon>
        <taxon>Arachnida</taxon>
        <taxon>Acari</taxon>
        <taxon>Acariformes</taxon>
        <taxon>Trombidiformes</taxon>
        <taxon>Prostigmata</taxon>
        <taxon>Anystina</taxon>
        <taxon>Parasitengona</taxon>
        <taxon>Trombiculoidea</taxon>
        <taxon>Trombiculidae</taxon>
        <taxon>Leptotrombidium</taxon>
    </lineage>
</organism>
<proteinExistence type="predicted"/>
<comment type="caution">
    <text evidence="1">The sequence shown here is derived from an EMBL/GenBank/DDBJ whole genome shotgun (WGS) entry which is preliminary data.</text>
</comment>
<dbReference type="STRING" id="299467.A0A443Q9P5"/>
<reference evidence="1 2" key="1">
    <citation type="journal article" date="2018" name="Gigascience">
        <title>Genomes of trombidid mites reveal novel predicted allergens and laterally-transferred genes associated with secondary metabolism.</title>
        <authorList>
            <person name="Dong X."/>
            <person name="Chaisiri K."/>
            <person name="Xia D."/>
            <person name="Armstrong S.D."/>
            <person name="Fang Y."/>
            <person name="Donnelly M.J."/>
            <person name="Kadowaki T."/>
            <person name="McGarry J.W."/>
            <person name="Darby A.C."/>
            <person name="Makepeace B.L."/>
        </authorList>
    </citation>
    <scope>NUCLEOTIDE SEQUENCE [LARGE SCALE GENOMIC DNA]</scope>
    <source>
        <strain evidence="1">UoL-UT</strain>
    </source>
</reference>
<feature type="non-terminal residue" evidence="1">
    <location>
        <position position="1"/>
    </location>
</feature>
<dbReference type="AlphaFoldDB" id="A0A443Q9P5"/>